<evidence type="ECO:0000313" key="1">
    <source>
        <dbReference type="EMBL" id="KAI5665286.1"/>
    </source>
</evidence>
<dbReference type="Proteomes" id="UP001060085">
    <property type="component" value="Linkage Group LG05"/>
</dbReference>
<proteinExistence type="predicted"/>
<comment type="caution">
    <text evidence="1">The sequence shown here is derived from an EMBL/GenBank/DDBJ whole genome shotgun (WGS) entry which is preliminary data.</text>
</comment>
<organism evidence="1 2">
    <name type="scientific">Catharanthus roseus</name>
    <name type="common">Madagascar periwinkle</name>
    <name type="synonym">Vinca rosea</name>
    <dbReference type="NCBI Taxonomy" id="4058"/>
    <lineage>
        <taxon>Eukaryota</taxon>
        <taxon>Viridiplantae</taxon>
        <taxon>Streptophyta</taxon>
        <taxon>Embryophyta</taxon>
        <taxon>Tracheophyta</taxon>
        <taxon>Spermatophyta</taxon>
        <taxon>Magnoliopsida</taxon>
        <taxon>eudicotyledons</taxon>
        <taxon>Gunneridae</taxon>
        <taxon>Pentapetalae</taxon>
        <taxon>asterids</taxon>
        <taxon>lamiids</taxon>
        <taxon>Gentianales</taxon>
        <taxon>Apocynaceae</taxon>
        <taxon>Rauvolfioideae</taxon>
        <taxon>Vinceae</taxon>
        <taxon>Catharanthinae</taxon>
        <taxon>Catharanthus</taxon>
    </lineage>
</organism>
<name>A0ACC0AXE2_CATRO</name>
<evidence type="ECO:0000313" key="2">
    <source>
        <dbReference type="Proteomes" id="UP001060085"/>
    </source>
</evidence>
<accession>A0ACC0AXE2</accession>
<keyword evidence="2" id="KW-1185">Reference proteome</keyword>
<reference evidence="2" key="1">
    <citation type="journal article" date="2023" name="Nat. Plants">
        <title>Single-cell RNA sequencing provides a high-resolution roadmap for understanding the multicellular compartmentation of specialized metabolism.</title>
        <authorList>
            <person name="Sun S."/>
            <person name="Shen X."/>
            <person name="Li Y."/>
            <person name="Li Y."/>
            <person name="Wang S."/>
            <person name="Li R."/>
            <person name="Zhang H."/>
            <person name="Shen G."/>
            <person name="Guo B."/>
            <person name="Wei J."/>
            <person name="Xu J."/>
            <person name="St-Pierre B."/>
            <person name="Chen S."/>
            <person name="Sun C."/>
        </authorList>
    </citation>
    <scope>NUCLEOTIDE SEQUENCE [LARGE SCALE GENOMIC DNA]</scope>
</reference>
<protein>
    <submittedName>
        <fullName evidence="1">Uncharacterized protein</fullName>
    </submittedName>
</protein>
<dbReference type="EMBL" id="CM044705">
    <property type="protein sequence ID" value="KAI5665286.1"/>
    <property type="molecule type" value="Genomic_DNA"/>
</dbReference>
<sequence length="1435" mass="161956">MNPSSQIPTLKESADASCSPSAKTHKMNILENQMQSKFDNGELNKKKKRNLQNSHKVKGPALTGHRFKEFLLQATKVNTSDCLLGRKDKWFQGDGHVDRANNSSAVGQVIAEKPNASCEGQRMVCKQKQQSCSTHETQSSHDSGNETPASHFISTTAKDHEVHFTGCLQDIEIAGVQKKCVTCGHDGQLLCCAGQGCSRSFHLSCITPPFTCVPPGVWHCIWCIQRKIDMDVYAVSEGIESILDVMVEFSEEGKQKQKKYLVKYKGLAHIHNRWLPGKTLAFESPVLFSRFNKSLKKVRWKEEWSVPQRLLAKRLLVFPEQSGNSFHVNNNCHHEWLVKWKGLGYDNSSWELENASFLRTPEALKLINDFEIRHKKADRFEEDKRRKIAFTDLPELPHECEEHLVHVKKLHGCWHRDQSALVIDDQERIVRVVLFVMSLLKDARGPFLIVTTSNSLSMWEAGFSRWGSHANLVVYKGCRNARSIIRSFEFYNENGDIMFQVLVSCIAGVFEDIENFQTINWEVVILDECQRPTILVHLEEIKLLAANMRLLLVSSQMKGWNFNYQGVLSLLDPEYDGAEQDILDANPSSYACKLKERLVHFIAYECQSETTKFMEFWVPAMLTDVQIEQYCAPIFSKSMLLCSSLKCDSTGLLHDIVVSTRKCCDHPFLVDWSLRSMVLKDIPLDDHFDVEIQLSGKLQLLCKTLPEIERRGLRVVIFFQSLGGSGTISIGDILDDFIHQKFGNDSYIRIDGNISRAKKQDACDMFNKKGSGKFICLIEARACIRSTKLSSVDTIIIFNSDLDPLNDLKALQKISIDSNLEQINIFRLYSSCTVEERVLMLAKEGVILDSNIKNIKRSICHKLLTWGASYLFRKLNCSSEFNVSSSDTISAKQSLLEDVFQELLHLLPHNSRDGNSTDYIITKPNSSHILNVQQNEGTYHSRFSLHGELIVQSMDNFSIVRRLIDTEPPHVFWTNLFNGMKPKWKYKSTPSQRSKRKVKYLVDLPNEIEDEEAASKKARTETTDIDNFFPKGPRSSTTKRYRYANDFTIERPIMCVQDATGAARDYAKNVQEHCKAINLHQLATSTNNDCHEGEPDLPVEDCSLPYQLQCSSNSTSGGDCISRGIQNGHTNCTERYACQSRATLDTSVQGIGCLSISSTPQSVQNLAPQPSVTSMDGSESDAASLGVQNTVPHYSSNHLTQTSWNTHSVLLQKQMEKMQKRKELAIKLHSDLKLQFEYERDKEIEEINRKYDVLIRNADNAMAETKVCIETCYERLHNHRLLAEATLQKHDPISVAVPQEDQKESSSPEEPRSHGKENNILSAVRPPATRDLALPEQDVMRLHAADAPAAASMMQVMQMSSEPSKPSAKTSPGKDQSSIDPGTICPSRTPSGFMHTSHGRPASTRNICLGGNSFSGHQQRAPAPHLRHTRPPPAL</sequence>
<gene>
    <name evidence="1" type="ORF">M9H77_24609</name>
</gene>